<evidence type="ECO:0000256" key="4">
    <source>
        <dbReference type="ARBA" id="ARBA00022737"/>
    </source>
</evidence>
<evidence type="ECO:0000256" key="5">
    <source>
        <dbReference type="ARBA" id="ARBA00022889"/>
    </source>
</evidence>
<dbReference type="InterPro" id="IPR036872">
    <property type="entry name" value="CH_dom_sf"/>
</dbReference>
<dbReference type="Proteomes" id="UP000326759">
    <property type="component" value="Unassembled WGS sequence"/>
</dbReference>
<name>A0A5N5SX38_9CRUS</name>
<dbReference type="GO" id="GO:0071963">
    <property type="term" value="P:establishment or maintenance of cell polarity regulating cell shape"/>
    <property type="evidence" value="ECO:0007669"/>
    <property type="project" value="TreeGrafter"/>
</dbReference>
<keyword evidence="5" id="KW-0130">Cell adhesion</keyword>
<evidence type="ECO:0000256" key="8">
    <source>
        <dbReference type="SAM" id="MobiDB-lite"/>
    </source>
</evidence>
<feature type="compositionally biased region" description="Basic and acidic residues" evidence="8">
    <location>
        <begin position="41"/>
        <end position="50"/>
    </location>
</feature>
<evidence type="ECO:0000256" key="1">
    <source>
        <dbReference type="ARBA" id="ARBA00004245"/>
    </source>
</evidence>
<feature type="compositionally biased region" description="Low complexity" evidence="8">
    <location>
        <begin position="11"/>
        <end position="25"/>
    </location>
</feature>
<dbReference type="PANTHER" id="PTHR12114:SF4">
    <property type="entry name" value="GH23568P"/>
    <property type="match status" value="1"/>
</dbReference>
<protein>
    <submittedName>
        <fullName evidence="10">Alpha-parvin</fullName>
    </submittedName>
</protein>
<feature type="domain" description="Calponin-homology (CH)" evidence="9">
    <location>
        <begin position="114"/>
        <end position="222"/>
    </location>
</feature>
<dbReference type="EMBL" id="SEYY01019005">
    <property type="protein sequence ID" value="KAB7498771.1"/>
    <property type="molecule type" value="Genomic_DNA"/>
</dbReference>
<proteinExistence type="inferred from homology"/>
<dbReference type="PANTHER" id="PTHR12114">
    <property type="entry name" value="PARVIN"/>
    <property type="match status" value="1"/>
</dbReference>
<evidence type="ECO:0000256" key="7">
    <source>
        <dbReference type="ARBA" id="ARBA00023212"/>
    </source>
</evidence>
<evidence type="ECO:0000259" key="9">
    <source>
        <dbReference type="PROSITE" id="PS50021"/>
    </source>
</evidence>
<dbReference type="GO" id="GO:0005925">
    <property type="term" value="C:focal adhesion"/>
    <property type="evidence" value="ECO:0007669"/>
    <property type="project" value="TreeGrafter"/>
</dbReference>
<evidence type="ECO:0000313" key="10">
    <source>
        <dbReference type="EMBL" id="KAB7498771.1"/>
    </source>
</evidence>
<keyword evidence="6" id="KW-0009">Actin-binding</keyword>
<dbReference type="InterPro" id="IPR001715">
    <property type="entry name" value="CH_dom"/>
</dbReference>
<dbReference type="InterPro" id="IPR028433">
    <property type="entry name" value="Parvin"/>
</dbReference>
<dbReference type="GO" id="GO:0003779">
    <property type="term" value="F:actin binding"/>
    <property type="evidence" value="ECO:0007669"/>
    <property type="project" value="UniProtKB-KW"/>
</dbReference>
<dbReference type="Gene3D" id="1.10.418.10">
    <property type="entry name" value="Calponin-like domain"/>
    <property type="match status" value="2"/>
</dbReference>
<dbReference type="CDD" id="cd21304">
    <property type="entry name" value="CH_PARVA_B_rpt1"/>
    <property type="match status" value="1"/>
</dbReference>
<keyword evidence="4" id="KW-0677">Repeat</keyword>
<reference evidence="10 11" key="1">
    <citation type="journal article" date="2019" name="PLoS Biol.">
        <title>Sex chromosomes control vertical transmission of feminizing Wolbachia symbionts in an isopod.</title>
        <authorList>
            <person name="Becking T."/>
            <person name="Chebbi M.A."/>
            <person name="Giraud I."/>
            <person name="Moumen B."/>
            <person name="Laverre T."/>
            <person name="Caubet Y."/>
            <person name="Peccoud J."/>
            <person name="Gilbert C."/>
            <person name="Cordaux R."/>
        </authorList>
    </citation>
    <scope>NUCLEOTIDE SEQUENCE [LARGE SCALE GENOMIC DNA]</scope>
    <source>
        <strain evidence="10">ANa2</strain>
        <tissue evidence="10">Whole body excluding digestive tract and cuticle</tissue>
    </source>
</reference>
<dbReference type="FunFam" id="1.10.418.10:FF:000011">
    <property type="entry name" value="Parvin, beta"/>
    <property type="match status" value="1"/>
</dbReference>
<dbReference type="GO" id="GO:0030031">
    <property type="term" value="P:cell projection assembly"/>
    <property type="evidence" value="ECO:0007669"/>
    <property type="project" value="TreeGrafter"/>
</dbReference>
<accession>A0A5N5SX38</accession>
<comment type="similarity">
    <text evidence="2">Belongs to the parvin family.</text>
</comment>
<gene>
    <name evidence="10" type="primary">Parva</name>
    <name evidence="10" type="ORF">Anas_08166</name>
</gene>
<feature type="region of interest" description="Disordered" evidence="8">
    <location>
        <begin position="1"/>
        <end position="50"/>
    </location>
</feature>
<dbReference type="GO" id="GO:0005737">
    <property type="term" value="C:cytoplasm"/>
    <property type="evidence" value="ECO:0007669"/>
    <property type="project" value="TreeGrafter"/>
</dbReference>
<dbReference type="GO" id="GO:0034446">
    <property type="term" value="P:substrate adhesion-dependent cell spreading"/>
    <property type="evidence" value="ECO:0007669"/>
    <property type="project" value="TreeGrafter"/>
</dbReference>
<keyword evidence="7" id="KW-0206">Cytoskeleton</keyword>
<dbReference type="AlphaFoldDB" id="A0A5N5SX38"/>
<dbReference type="PIRSF" id="PIRSF039131">
    <property type="entry name" value="Parvin"/>
    <property type="match status" value="1"/>
</dbReference>
<evidence type="ECO:0000256" key="2">
    <source>
        <dbReference type="ARBA" id="ARBA00005666"/>
    </source>
</evidence>
<dbReference type="GO" id="GO:0030036">
    <property type="term" value="P:actin cytoskeleton organization"/>
    <property type="evidence" value="ECO:0007669"/>
    <property type="project" value="InterPro"/>
</dbReference>
<evidence type="ECO:0000256" key="3">
    <source>
        <dbReference type="ARBA" id="ARBA00022490"/>
    </source>
</evidence>
<comment type="caution">
    <text evidence="10">The sequence shown here is derived from an EMBL/GenBank/DDBJ whole genome shotgun (WGS) entry which is preliminary data.</text>
</comment>
<dbReference type="OrthoDB" id="2099265at2759"/>
<dbReference type="PROSITE" id="PS50021">
    <property type="entry name" value="CH"/>
    <property type="match status" value="1"/>
</dbReference>
<dbReference type="SUPFAM" id="SSF47576">
    <property type="entry name" value="Calponin-homology domain, CH-domain"/>
    <property type="match status" value="1"/>
</dbReference>
<comment type="subcellular location">
    <subcellularLocation>
        <location evidence="1">Cytoplasm</location>
        <location evidence="1">Cytoskeleton</location>
    </subcellularLocation>
</comment>
<keyword evidence="11" id="KW-1185">Reference proteome</keyword>
<organism evidence="10 11">
    <name type="scientific">Armadillidium nasatum</name>
    <dbReference type="NCBI Taxonomy" id="96803"/>
    <lineage>
        <taxon>Eukaryota</taxon>
        <taxon>Metazoa</taxon>
        <taxon>Ecdysozoa</taxon>
        <taxon>Arthropoda</taxon>
        <taxon>Crustacea</taxon>
        <taxon>Multicrustacea</taxon>
        <taxon>Malacostraca</taxon>
        <taxon>Eumalacostraca</taxon>
        <taxon>Peracarida</taxon>
        <taxon>Isopoda</taxon>
        <taxon>Oniscidea</taxon>
        <taxon>Crinocheta</taxon>
        <taxon>Armadillidiidae</taxon>
        <taxon>Armadillidium</taxon>
    </lineage>
</organism>
<sequence>MEEEVEEEGSSPKQSRPQSLSPSSQTIRMSSPRPKSPRVPNKKEETESFWDKIGTLGRKKKVKEVQEFQTEGQSAIDLPGSPFSMDVPPDDYMLEDNEERSMIQPHSLDDPKLKNLVQVLIDWVNDELAYHRIIVKQIDEDLYDGMVLHKLIEKLTGITLDVPEVTQSEEGQKQKLRVVLNAANHTLGLGRYGQQRWSVESIHSKNLIPIIHLLVALARHFRAPIRLPEHVVVSVVIVQKRDGQLNHRIVDEELTGSYDDLGLRCERDAFDTLFDHAPDKLQIVKKTFEEKLHNVTQAFELMLDAGMVKQKARPEDIVNKDLKSTLRVLYGLFTKYKNADMDVKI</sequence>
<dbReference type="Pfam" id="PF00307">
    <property type="entry name" value="CH"/>
    <property type="match status" value="2"/>
</dbReference>
<evidence type="ECO:0000256" key="6">
    <source>
        <dbReference type="ARBA" id="ARBA00023203"/>
    </source>
</evidence>
<keyword evidence="3" id="KW-0963">Cytoplasm</keyword>
<dbReference type="GO" id="GO:0015629">
    <property type="term" value="C:actin cytoskeleton"/>
    <property type="evidence" value="ECO:0007669"/>
    <property type="project" value="TreeGrafter"/>
</dbReference>
<evidence type="ECO:0000313" key="11">
    <source>
        <dbReference type="Proteomes" id="UP000326759"/>
    </source>
</evidence>